<dbReference type="AlphaFoldDB" id="A0A0V0X8K3"/>
<name>A0A0V0X8K3_TRIPS</name>
<feature type="non-terminal residue" evidence="2">
    <location>
        <position position="1"/>
    </location>
</feature>
<evidence type="ECO:0000313" key="3">
    <source>
        <dbReference type="Proteomes" id="UP000054815"/>
    </source>
</evidence>
<feature type="compositionally biased region" description="Low complexity" evidence="1">
    <location>
        <begin position="69"/>
        <end position="82"/>
    </location>
</feature>
<reference evidence="2 3" key="1">
    <citation type="submission" date="2015-01" db="EMBL/GenBank/DDBJ databases">
        <title>Evolution of Trichinella species and genotypes.</title>
        <authorList>
            <person name="Korhonen P.K."/>
            <person name="Edoardo P."/>
            <person name="Giuseppe L.R."/>
            <person name="Gasser R.B."/>
        </authorList>
    </citation>
    <scope>NUCLEOTIDE SEQUENCE [LARGE SCALE GENOMIC DNA]</scope>
    <source>
        <strain evidence="2">ISS141</strain>
    </source>
</reference>
<dbReference type="Proteomes" id="UP000054815">
    <property type="component" value="Unassembled WGS sequence"/>
</dbReference>
<evidence type="ECO:0000313" key="2">
    <source>
        <dbReference type="EMBL" id="KRX84368.1"/>
    </source>
</evidence>
<evidence type="ECO:0000256" key="1">
    <source>
        <dbReference type="SAM" id="MobiDB-lite"/>
    </source>
</evidence>
<protein>
    <submittedName>
        <fullName evidence="2">Uncharacterized protein</fullName>
    </submittedName>
</protein>
<dbReference type="EMBL" id="JYDU01000707">
    <property type="protein sequence ID" value="KRX84368.1"/>
    <property type="molecule type" value="Genomic_DNA"/>
</dbReference>
<proteinExistence type="predicted"/>
<accession>A0A0V0X8K3</accession>
<dbReference type="STRING" id="6337.A0A0V0X8K3"/>
<gene>
    <name evidence="2" type="ORF">T4E_6448</name>
</gene>
<feature type="region of interest" description="Disordered" evidence="1">
    <location>
        <begin position="68"/>
        <end position="101"/>
    </location>
</feature>
<comment type="caution">
    <text evidence="2">The sequence shown here is derived from an EMBL/GenBank/DDBJ whole genome shotgun (WGS) entry which is preliminary data.</text>
</comment>
<sequence length="207" mass="22867">LQKSTTTAITTVVSDTTLHRCPKYRKTCKSTSVPTDAATPSVVSAIQSTPTTKHCPIYRKSCNPKQQITTTTTTNNNNNNNNRPPESKKRKRHCAKKNRMKKQHIEEQLQLKKTKKTPPAVPGCKIYRKSCSPAKLEPKVQKPRCPKYRKSACINHTLTATVHAAAPTTSLAGDAESLTTSTGSTKPCNRFRLSCQKLLAHLDQSAK</sequence>
<feature type="non-terminal residue" evidence="2">
    <location>
        <position position="207"/>
    </location>
</feature>
<organism evidence="2 3">
    <name type="scientific">Trichinella pseudospiralis</name>
    <name type="common">Parasitic roundworm</name>
    <dbReference type="NCBI Taxonomy" id="6337"/>
    <lineage>
        <taxon>Eukaryota</taxon>
        <taxon>Metazoa</taxon>
        <taxon>Ecdysozoa</taxon>
        <taxon>Nematoda</taxon>
        <taxon>Enoplea</taxon>
        <taxon>Dorylaimia</taxon>
        <taxon>Trichinellida</taxon>
        <taxon>Trichinellidae</taxon>
        <taxon>Trichinella</taxon>
    </lineage>
</organism>
<feature type="compositionally biased region" description="Basic residues" evidence="1">
    <location>
        <begin position="88"/>
        <end position="101"/>
    </location>
</feature>